<accession>A0A4Q0NS92</accession>
<evidence type="ECO:0000256" key="4">
    <source>
        <dbReference type="ARBA" id="ARBA00022833"/>
    </source>
</evidence>
<dbReference type="GO" id="GO:0016811">
    <property type="term" value="F:hydrolase activity, acting on carbon-nitrogen (but not peptide) bonds, in linear amides"/>
    <property type="evidence" value="ECO:0007669"/>
    <property type="project" value="InterPro"/>
</dbReference>
<proteinExistence type="predicted"/>
<evidence type="ECO:0000313" key="6">
    <source>
        <dbReference type="EMBL" id="RXG13304.1"/>
    </source>
</evidence>
<dbReference type="PANTHER" id="PTHR37326">
    <property type="entry name" value="BLL3975 PROTEIN"/>
    <property type="match status" value="1"/>
</dbReference>
<dbReference type="Pfam" id="PF24827">
    <property type="entry name" value="AstE_AspA_cat"/>
    <property type="match status" value="1"/>
</dbReference>
<comment type="caution">
    <text evidence="6">The sequence shown here is derived from an EMBL/GenBank/DDBJ whole genome shotgun (WGS) entry which is preliminary data.</text>
</comment>
<evidence type="ECO:0000313" key="7">
    <source>
        <dbReference type="Proteomes" id="UP000289821"/>
    </source>
</evidence>
<organism evidence="6 7">
    <name type="scientific">Leeuwenhoekiella aestuarii</name>
    <dbReference type="NCBI Taxonomy" id="2249426"/>
    <lineage>
        <taxon>Bacteria</taxon>
        <taxon>Pseudomonadati</taxon>
        <taxon>Bacteroidota</taxon>
        <taxon>Flavobacteriia</taxon>
        <taxon>Flavobacteriales</taxon>
        <taxon>Flavobacteriaceae</taxon>
        <taxon>Leeuwenhoekiella</taxon>
    </lineage>
</organism>
<dbReference type="InterPro" id="IPR043795">
    <property type="entry name" value="N-alpha-Ac-DABA-like"/>
</dbReference>
<dbReference type="Proteomes" id="UP000289821">
    <property type="component" value="Unassembled WGS sequence"/>
</dbReference>
<comment type="cofactor">
    <cofactor evidence="1">
        <name>Zn(2+)</name>
        <dbReference type="ChEBI" id="CHEBI:29105"/>
    </cofactor>
</comment>
<keyword evidence="3" id="KW-0378">Hydrolase</keyword>
<keyword evidence="4" id="KW-0862">Zinc</keyword>
<dbReference type="GO" id="GO:0046872">
    <property type="term" value="F:metal ion binding"/>
    <property type="evidence" value="ECO:0007669"/>
    <property type="project" value="UniProtKB-KW"/>
</dbReference>
<reference evidence="6 7" key="1">
    <citation type="submission" date="2018-07" db="EMBL/GenBank/DDBJ databases">
        <title>Leeuwenhoekiella genomics.</title>
        <authorList>
            <person name="Tahon G."/>
            <person name="Willems A."/>
        </authorList>
    </citation>
    <scope>NUCLEOTIDE SEQUENCE [LARGE SCALE GENOMIC DNA]</scope>
    <source>
        <strain evidence="6 7">R-50232</strain>
    </source>
</reference>
<dbReference type="PANTHER" id="PTHR37326:SF1">
    <property type="entry name" value="BLL3975 PROTEIN"/>
    <property type="match status" value="1"/>
</dbReference>
<dbReference type="PIRSF" id="PIRSF039012">
    <property type="entry name" value="ASP"/>
    <property type="match status" value="1"/>
</dbReference>
<keyword evidence="2" id="KW-0479">Metal-binding</keyword>
<evidence type="ECO:0000256" key="2">
    <source>
        <dbReference type="ARBA" id="ARBA00022723"/>
    </source>
</evidence>
<evidence type="ECO:0000259" key="5">
    <source>
        <dbReference type="Pfam" id="PF24827"/>
    </source>
</evidence>
<dbReference type="EMBL" id="QOVI01000005">
    <property type="protein sequence ID" value="RXG13304.1"/>
    <property type="molecule type" value="Genomic_DNA"/>
</dbReference>
<dbReference type="RefSeq" id="WP_128762073.1">
    <property type="nucleotide sequence ID" value="NZ_QOVI01000005.1"/>
</dbReference>
<dbReference type="AlphaFoldDB" id="A0A4Q0NS92"/>
<keyword evidence="7" id="KW-1185">Reference proteome</keyword>
<dbReference type="InterPro" id="IPR055438">
    <property type="entry name" value="AstE_AspA_cat"/>
</dbReference>
<dbReference type="CDD" id="cd18174">
    <property type="entry name" value="M14_ASTE_ASPA_like"/>
    <property type="match status" value="1"/>
</dbReference>
<feature type="domain" description="Succinylglutamate desuccinylase/Aspartoacylase catalytic" evidence="5">
    <location>
        <begin position="61"/>
        <end position="257"/>
    </location>
</feature>
<dbReference type="OrthoDB" id="9782876at2"/>
<gene>
    <name evidence="6" type="ORF">DSM04_105282</name>
</gene>
<evidence type="ECO:0000256" key="3">
    <source>
        <dbReference type="ARBA" id="ARBA00022801"/>
    </source>
</evidence>
<dbReference type="Gene3D" id="3.40.630.10">
    <property type="entry name" value="Zn peptidases"/>
    <property type="match status" value="1"/>
</dbReference>
<name>A0A4Q0NS92_9FLAO</name>
<sequence length="350" mass="38407">MKYITILILFISAQFSFGQRSFTFEGTEIPAGTKAHFKIPVEDSGESTFIPITIFNGATTGETLGITAGVHGYEYPPILGAQRLIKSIDPKNLKGTVILVQVANLNSFLNRKSFMKPEDDKNLNRVFPGKKDGNLSEQIAYYISNSIINRVDYFLDMHAGDAAEDLMSYGAYYRNANMPEISATGKRMALALGFDHIVTFNTDGKDYMKAEKPSLYTSAEAFKRGIPSIDIECGRLGIADMQAAEQVEQAVLALLQELDFTSNSKEAAQNPANIITERTYAESSASGIFYPLKKAGDYVVKGMEVGYITDFFGNIKETVYAEANGLLLLILGTPPVNKGETLTVIGQFEQ</sequence>
<dbReference type="GO" id="GO:0016788">
    <property type="term" value="F:hydrolase activity, acting on ester bonds"/>
    <property type="evidence" value="ECO:0007669"/>
    <property type="project" value="InterPro"/>
</dbReference>
<protein>
    <recommendedName>
        <fullName evidence="5">Succinylglutamate desuccinylase/Aspartoacylase catalytic domain-containing protein</fullName>
    </recommendedName>
</protein>
<dbReference type="SUPFAM" id="SSF53187">
    <property type="entry name" value="Zn-dependent exopeptidases"/>
    <property type="match status" value="1"/>
</dbReference>
<evidence type="ECO:0000256" key="1">
    <source>
        <dbReference type="ARBA" id="ARBA00001947"/>
    </source>
</evidence>
<dbReference type="InterPro" id="IPR053138">
    <property type="entry name" value="N-alpha-Ac-DABA_deacetylase"/>
</dbReference>